<dbReference type="Proteomes" id="UP000482800">
    <property type="component" value="Unassembled WGS sequence"/>
</dbReference>
<reference evidence="2 3" key="2">
    <citation type="submission" date="2020-03" db="EMBL/GenBank/DDBJ databases">
        <authorList>
            <person name="Ichikawa N."/>
            <person name="Kimura A."/>
            <person name="Kitahashi Y."/>
            <person name="Uohara A."/>
        </authorList>
    </citation>
    <scope>NUCLEOTIDE SEQUENCE [LARGE SCALE GENOMIC DNA]</scope>
    <source>
        <strain evidence="2 3">NBRC 108639</strain>
    </source>
</reference>
<evidence type="ECO:0000313" key="3">
    <source>
        <dbReference type="Proteomes" id="UP000482800"/>
    </source>
</evidence>
<comment type="caution">
    <text evidence="2">The sequence shown here is derived from an EMBL/GenBank/DDBJ whole genome shotgun (WGS) entry which is preliminary data.</text>
</comment>
<feature type="signal peptide" evidence="1">
    <location>
        <begin position="1"/>
        <end position="19"/>
    </location>
</feature>
<dbReference type="EMBL" id="BLPF01000001">
    <property type="protein sequence ID" value="GFJ76027.1"/>
    <property type="molecule type" value="Genomic_DNA"/>
</dbReference>
<evidence type="ECO:0000256" key="1">
    <source>
        <dbReference type="SAM" id="SignalP"/>
    </source>
</evidence>
<feature type="chain" id="PRO_5028861728" description="Lipoprotein" evidence="1">
    <location>
        <begin position="20"/>
        <end position="336"/>
    </location>
</feature>
<gene>
    <name evidence="2" type="ORF">Phou_002070</name>
</gene>
<name>A0A6V8K2M0_9ACTN</name>
<dbReference type="SUPFAM" id="SSF51004">
    <property type="entry name" value="C-terminal (heme d1) domain of cytochrome cd1-nitrite reductase"/>
    <property type="match status" value="1"/>
</dbReference>
<dbReference type="PANTHER" id="PTHR47197">
    <property type="entry name" value="PROTEIN NIRF"/>
    <property type="match status" value="1"/>
</dbReference>
<protein>
    <recommendedName>
        <fullName evidence="4">Lipoprotein</fullName>
    </recommendedName>
</protein>
<proteinExistence type="predicted"/>
<keyword evidence="1" id="KW-0732">Signal</keyword>
<dbReference type="PANTHER" id="PTHR47197:SF3">
    <property type="entry name" value="DIHYDRO-HEME D1 DEHYDROGENASE"/>
    <property type="match status" value="1"/>
</dbReference>
<accession>A0A6V8K2M0</accession>
<dbReference type="InterPro" id="IPR011048">
    <property type="entry name" value="Haem_d1_sf"/>
</dbReference>
<dbReference type="Gene3D" id="2.130.10.10">
    <property type="entry name" value="YVTN repeat-like/Quinoprotein amine dehydrogenase"/>
    <property type="match status" value="2"/>
</dbReference>
<keyword evidence="3" id="KW-1185">Reference proteome</keyword>
<sequence>MVAAAVVAGGLAVPAPATAAGASAVTLPVAAAADIVTVRNRVFVSGGPDSAAVAVTNGDGRVLGTVPLGAGTADLALSGSGHDLYVALPSARAIAVIDTRTLTEIARYPTGDACPRSLARTARWLYFGYNCGSGNWDGNIGVMGLDGQGVRYGLARTTFYDTPRLEAPATTRGPLLAWDSSLSPATISVYGVGRDGTPTWLRDSAWDAVGSNLADVAVTGDGTSALTAAGAPYEVREFTVADLAEPSVRYGTGPYPIAVELDPGEARVAAAVAWFDPDVQVFGRDGAVRHVATVPGNLFDRALAWSPDGTRLYAVTGDPFAQPPLPATLHVLPVPA</sequence>
<reference evidence="2 3" key="1">
    <citation type="submission" date="2020-03" db="EMBL/GenBank/DDBJ databases">
        <title>Whole genome shotgun sequence of Phytohabitans houttuyneae NBRC 108639.</title>
        <authorList>
            <person name="Komaki H."/>
            <person name="Tamura T."/>
        </authorList>
    </citation>
    <scope>NUCLEOTIDE SEQUENCE [LARGE SCALE GENOMIC DNA]</scope>
    <source>
        <strain evidence="2 3">NBRC 108639</strain>
    </source>
</reference>
<dbReference type="AlphaFoldDB" id="A0A6V8K2M0"/>
<organism evidence="2 3">
    <name type="scientific">Phytohabitans houttuyneae</name>
    <dbReference type="NCBI Taxonomy" id="1076126"/>
    <lineage>
        <taxon>Bacteria</taxon>
        <taxon>Bacillati</taxon>
        <taxon>Actinomycetota</taxon>
        <taxon>Actinomycetes</taxon>
        <taxon>Micromonosporales</taxon>
        <taxon>Micromonosporaceae</taxon>
    </lineage>
</organism>
<evidence type="ECO:0008006" key="4">
    <source>
        <dbReference type="Google" id="ProtNLM"/>
    </source>
</evidence>
<dbReference type="InterPro" id="IPR051200">
    <property type="entry name" value="Host-pathogen_enzymatic-act"/>
</dbReference>
<dbReference type="InterPro" id="IPR015943">
    <property type="entry name" value="WD40/YVTN_repeat-like_dom_sf"/>
</dbReference>
<evidence type="ECO:0000313" key="2">
    <source>
        <dbReference type="EMBL" id="GFJ76027.1"/>
    </source>
</evidence>